<feature type="region of interest" description="Disordered" evidence="6">
    <location>
        <begin position="512"/>
        <end position="544"/>
    </location>
</feature>
<keyword evidence="5" id="KW-0472">Membrane</keyword>
<comment type="function">
    <text evidence="1">Required for peroxisome inheritance.</text>
</comment>
<evidence type="ECO:0000256" key="3">
    <source>
        <dbReference type="ARBA" id="ARBA00010707"/>
    </source>
</evidence>
<keyword evidence="8" id="KW-1185">Reference proteome</keyword>
<evidence type="ECO:0000256" key="2">
    <source>
        <dbReference type="ARBA" id="ARBA00004421"/>
    </source>
</evidence>
<dbReference type="GeneID" id="70245349"/>
<organism evidence="7 8">
    <name type="scientific">Talaromyces proteolyticus</name>
    <dbReference type="NCBI Taxonomy" id="1131652"/>
    <lineage>
        <taxon>Eukaryota</taxon>
        <taxon>Fungi</taxon>
        <taxon>Dikarya</taxon>
        <taxon>Ascomycota</taxon>
        <taxon>Pezizomycotina</taxon>
        <taxon>Eurotiomycetes</taxon>
        <taxon>Eurotiomycetidae</taxon>
        <taxon>Eurotiales</taxon>
        <taxon>Trichocomaceae</taxon>
        <taxon>Talaromyces</taxon>
        <taxon>Talaromyces sect. Bacilispori</taxon>
    </lineage>
</organism>
<feature type="region of interest" description="Disordered" evidence="6">
    <location>
        <begin position="424"/>
        <end position="459"/>
    </location>
</feature>
<feature type="compositionally biased region" description="Low complexity" evidence="6">
    <location>
        <begin position="232"/>
        <end position="249"/>
    </location>
</feature>
<feature type="compositionally biased region" description="Polar residues" evidence="6">
    <location>
        <begin position="26"/>
        <end position="35"/>
    </location>
</feature>
<comment type="caution">
    <text evidence="7">The sequence shown here is derived from an EMBL/GenBank/DDBJ whole genome shotgun (WGS) entry which is preliminary data.</text>
</comment>
<evidence type="ECO:0000256" key="4">
    <source>
        <dbReference type="ARBA" id="ARBA00021397"/>
    </source>
</evidence>
<dbReference type="Pfam" id="PF12634">
    <property type="entry name" value="Inp1"/>
    <property type="match status" value="1"/>
</dbReference>
<sequence length="544" mass="59419">MSDPPAPIRRSATLPTRLMSQRRESSGSPTSTAQGSDPVLYFNPSAKIVKFAPDAPRVASQSAPSIDFDYPVDTIETLPWRSPTERTVAVGRLRLELVSGLTPFLKCGTVVQAILKNSQCWCVDRSSTFVLRIRSLTYYRIELPNQTPEEVRLVEEFKNALPKVLRYEVTPCPFERGFSVPLPVEARTPKKKKAWRPKDRRDSAPVILGVKNNGWLEANNAADTQRPRSAGTSDGEATDDSASTTTNSALQAEASGEEVQEPASSYLSDETPGFIKRSVTEPQSVHNILARFQPIPESDSEDDDRLSSSADSFHSFLPSSFESSASPSFTSQPESPLDTSFQDLSIARQRPHGHNRDISDVTITAGVLSSAAQTTPRLHQLVLDEQENVKSSANSIPSSATRSQHSFSKTSAFATGTESVFINSTSDERSTLKSRSPRSSTQRALSPMPPPSTLAQTSEYSETDITTSLFHKTCALVLVPPLQLLLLLIHIAARIAAGHTVQTALLDTTHGADEDDDDFEMPKTPGNFRQSIIFDDPSDSLSDL</sequence>
<gene>
    <name evidence="7" type="ORF">BGW36DRAFT_368990</name>
</gene>
<feature type="region of interest" description="Disordered" evidence="6">
    <location>
        <begin position="1"/>
        <end position="38"/>
    </location>
</feature>
<dbReference type="GO" id="GO:0005780">
    <property type="term" value="C:extrinsic component of intraperoxisomal membrane"/>
    <property type="evidence" value="ECO:0007669"/>
    <property type="project" value="InterPro"/>
</dbReference>
<evidence type="ECO:0000256" key="6">
    <source>
        <dbReference type="SAM" id="MobiDB-lite"/>
    </source>
</evidence>
<evidence type="ECO:0000256" key="5">
    <source>
        <dbReference type="ARBA" id="ARBA00023136"/>
    </source>
</evidence>
<feature type="region of interest" description="Disordered" evidence="6">
    <location>
        <begin position="217"/>
        <end position="270"/>
    </location>
</feature>
<comment type="similarity">
    <text evidence="3">Belongs to the INP1 family.</text>
</comment>
<dbReference type="RefSeq" id="XP_046076244.1">
    <property type="nucleotide sequence ID" value="XM_046215062.1"/>
</dbReference>
<dbReference type="Proteomes" id="UP001201262">
    <property type="component" value="Unassembled WGS sequence"/>
</dbReference>
<protein>
    <recommendedName>
        <fullName evidence="4">Inheritance of peroxisomes protein 1</fullName>
    </recommendedName>
</protein>
<evidence type="ECO:0000313" key="8">
    <source>
        <dbReference type="Proteomes" id="UP001201262"/>
    </source>
</evidence>
<accession>A0AAD4KX95</accession>
<reference evidence="7" key="1">
    <citation type="submission" date="2021-12" db="EMBL/GenBank/DDBJ databases">
        <title>Convergent genome expansion in fungi linked to evolution of root-endophyte symbiosis.</title>
        <authorList>
            <consortium name="DOE Joint Genome Institute"/>
            <person name="Ke Y.-H."/>
            <person name="Bonito G."/>
            <person name="Liao H.-L."/>
            <person name="Looney B."/>
            <person name="Rojas-Flechas A."/>
            <person name="Nash J."/>
            <person name="Hameed K."/>
            <person name="Schadt C."/>
            <person name="Martin F."/>
            <person name="Crous P.W."/>
            <person name="Miettinen O."/>
            <person name="Magnuson J.K."/>
            <person name="Labbe J."/>
            <person name="Jacobson D."/>
            <person name="Doktycz M.J."/>
            <person name="Veneault-Fourrey C."/>
            <person name="Kuo A."/>
            <person name="Mondo S."/>
            <person name="Calhoun S."/>
            <person name="Riley R."/>
            <person name="Ohm R."/>
            <person name="LaButti K."/>
            <person name="Andreopoulos B."/>
            <person name="Pangilinan J."/>
            <person name="Nolan M."/>
            <person name="Tritt A."/>
            <person name="Clum A."/>
            <person name="Lipzen A."/>
            <person name="Daum C."/>
            <person name="Barry K."/>
            <person name="Grigoriev I.V."/>
            <person name="Vilgalys R."/>
        </authorList>
    </citation>
    <scope>NUCLEOTIDE SEQUENCE</scope>
    <source>
        <strain evidence="7">PMI_201</strain>
    </source>
</reference>
<dbReference type="GO" id="GO:0045033">
    <property type="term" value="P:peroxisome inheritance"/>
    <property type="evidence" value="ECO:0007669"/>
    <property type="project" value="InterPro"/>
</dbReference>
<name>A0AAD4KX95_9EURO</name>
<dbReference type="AlphaFoldDB" id="A0AAD4KX95"/>
<proteinExistence type="inferred from homology"/>
<dbReference type="InterPro" id="IPR024758">
    <property type="entry name" value="Inp1"/>
</dbReference>
<feature type="compositionally biased region" description="Polar residues" evidence="6">
    <location>
        <begin position="433"/>
        <end position="444"/>
    </location>
</feature>
<evidence type="ECO:0000313" key="7">
    <source>
        <dbReference type="EMBL" id="KAH8703226.1"/>
    </source>
</evidence>
<feature type="non-terminal residue" evidence="7">
    <location>
        <position position="544"/>
    </location>
</feature>
<dbReference type="EMBL" id="JAJTJA010000002">
    <property type="protein sequence ID" value="KAH8703226.1"/>
    <property type="molecule type" value="Genomic_DNA"/>
</dbReference>
<evidence type="ECO:0000256" key="1">
    <source>
        <dbReference type="ARBA" id="ARBA00003594"/>
    </source>
</evidence>
<comment type="subcellular location">
    <subcellularLocation>
        <location evidence="2">Peroxisome membrane</location>
        <topology evidence="2">Peripheral membrane protein</topology>
    </subcellularLocation>
</comment>